<accession>A0ACC0G835</accession>
<dbReference type="Proteomes" id="UP001060215">
    <property type="component" value="Chromosome 10"/>
</dbReference>
<evidence type="ECO:0000313" key="2">
    <source>
        <dbReference type="Proteomes" id="UP001060215"/>
    </source>
</evidence>
<evidence type="ECO:0000313" key="1">
    <source>
        <dbReference type="EMBL" id="KAI7996226.1"/>
    </source>
</evidence>
<dbReference type="EMBL" id="CM045767">
    <property type="protein sequence ID" value="KAI7996226.1"/>
    <property type="molecule type" value="Genomic_DNA"/>
</dbReference>
<name>A0ACC0G835_9ERIC</name>
<sequence>MENGEHQAITIEESDSNQELPVRSTNEIEESTNVASIIHMQRCLNEIRREGIQNLKERQNAFICKVPQSLIEIGSPRDIEPEIVSIGPYHHSKDGVLEFESYKWQFLHSLLSRTNQPHAVHLRQAMKELEREARTWYSEPIEISSEQFIEMMMLDGCFIIELFQQVSESEDSVNANSLLFRKTWLIPILIRDLLKLENQLPLLVLERLFNLSIGNTSDLLSLQALKFFNLALPRDVTFLCDDGIITNFSYIDLQVAHLFRKLGVKVGAEADDDRIQLLLSKVKGKDITELIASGREKLAFWWWWCRCCSSSS</sequence>
<comment type="caution">
    <text evidence="1">The sequence shown here is derived from an EMBL/GenBank/DDBJ whole genome shotgun (WGS) entry which is preliminary data.</text>
</comment>
<keyword evidence="2" id="KW-1185">Reference proteome</keyword>
<protein>
    <submittedName>
        <fullName evidence="1">UPF0481 protein</fullName>
    </submittedName>
</protein>
<organism evidence="1 2">
    <name type="scientific">Camellia lanceoleosa</name>
    <dbReference type="NCBI Taxonomy" id="1840588"/>
    <lineage>
        <taxon>Eukaryota</taxon>
        <taxon>Viridiplantae</taxon>
        <taxon>Streptophyta</taxon>
        <taxon>Embryophyta</taxon>
        <taxon>Tracheophyta</taxon>
        <taxon>Spermatophyta</taxon>
        <taxon>Magnoliopsida</taxon>
        <taxon>eudicotyledons</taxon>
        <taxon>Gunneridae</taxon>
        <taxon>Pentapetalae</taxon>
        <taxon>asterids</taxon>
        <taxon>Ericales</taxon>
        <taxon>Theaceae</taxon>
        <taxon>Camellia</taxon>
    </lineage>
</organism>
<reference evidence="1 2" key="1">
    <citation type="journal article" date="2022" name="Plant J.">
        <title>Chromosome-level genome of Camellia lanceoleosa provides a valuable resource for understanding genome evolution and self-incompatibility.</title>
        <authorList>
            <person name="Gong W."/>
            <person name="Xiao S."/>
            <person name="Wang L."/>
            <person name="Liao Z."/>
            <person name="Chang Y."/>
            <person name="Mo W."/>
            <person name="Hu G."/>
            <person name="Li W."/>
            <person name="Zhao G."/>
            <person name="Zhu H."/>
            <person name="Hu X."/>
            <person name="Ji K."/>
            <person name="Xiang X."/>
            <person name="Song Q."/>
            <person name="Yuan D."/>
            <person name="Jin S."/>
            <person name="Zhang L."/>
        </authorList>
    </citation>
    <scope>NUCLEOTIDE SEQUENCE [LARGE SCALE GENOMIC DNA]</scope>
    <source>
        <strain evidence="1">SQ_2022a</strain>
    </source>
</reference>
<gene>
    <name evidence="1" type="ORF">LOK49_LG10G01446</name>
</gene>
<proteinExistence type="predicted"/>